<dbReference type="Pfam" id="PF00515">
    <property type="entry name" value="TPR_1"/>
    <property type="match status" value="1"/>
</dbReference>
<dbReference type="SMART" id="SM00028">
    <property type="entry name" value="TPR"/>
    <property type="match status" value="7"/>
</dbReference>
<dbReference type="InterPro" id="IPR051685">
    <property type="entry name" value="Ycf3/AcsC/BcsC/TPR_MFPF"/>
</dbReference>
<dbReference type="Pfam" id="PF14559">
    <property type="entry name" value="TPR_19"/>
    <property type="match status" value="1"/>
</dbReference>
<keyword evidence="6" id="KW-1185">Reference proteome</keyword>
<accession>A0A916RJE3</accession>
<dbReference type="PANTHER" id="PTHR44943">
    <property type="entry name" value="CELLULOSE SYNTHASE OPERON PROTEIN C"/>
    <property type="match status" value="1"/>
</dbReference>
<evidence type="ECO:0000256" key="2">
    <source>
        <dbReference type="ARBA" id="ARBA00022803"/>
    </source>
</evidence>
<dbReference type="PROSITE" id="PS50293">
    <property type="entry name" value="TPR_REGION"/>
    <property type="match status" value="1"/>
</dbReference>
<feature type="signal peptide" evidence="4">
    <location>
        <begin position="1"/>
        <end position="25"/>
    </location>
</feature>
<reference evidence="5 6" key="1">
    <citation type="journal article" date="2014" name="Int. J. Syst. Evol. Microbiol.">
        <title>Complete genome sequence of Corynebacterium casei LMG S-19264T (=DSM 44701T), isolated from a smear-ripened cheese.</title>
        <authorList>
            <consortium name="US DOE Joint Genome Institute (JGI-PGF)"/>
            <person name="Walter F."/>
            <person name="Albersmeier A."/>
            <person name="Kalinowski J."/>
            <person name="Ruckert C."/>
        </authorList>
    </citation>
    <scope>NUCLEOTIDE SEQUENCE [LARGE SCALE GENOMIC DNA]</scope>
    <source>
        <strain evidence="5 6">CGMCC 1.15896</strain>
    </source>
</reference>
<protein>
    <recommendedName>
        <fullName evidence="7">Tetratricopeptide repeat protein</fullName>
    </recommendedName>
</protein>
<dbReference type="SUPFAM" id="SSF48452">
    <property type="entry name" value="TPR-like"/>
    <property type="match status" value="2"/>
</dbReference>
<evidence type="ECO:0000256" key="4">
    <source>
        <dbReference type="SAM" id="SignalP"/>
    </source>
</evidence>
<keyword evidence="1" id="KW-0677">Repeat</keyword>
<dbReference type="InterPro" id="IPR011990">
    <property type="entry name" value="TPR-like_helical_dom_sf"/>
</dbReference>
<proteinExistence type="predicted"/>
<dbReference type="PROSITE" id="PS50005">
    <property type="entry name" value="TPR"/>
    <property type="match status" value="2"/>
</dbReference>
<feature type="chain" id="PRO_5037410784" description="Tetratricopeptide repeat protein" evidence="4">
    <location>
        <begin position="26"/>
        <end position="567"/>
    </location>
</feature>
<dbReference type="InterPro" id="IPR019734">
    <property type="entry name" value="TPR_rpt"/>
</dbReference>
<dbReference type="EMBL" id="BMKB01000004">
    <property type="protein sequence ID" value="GGA55951.1"/>
    <property type="molecule type" value="Genomic_DNA"/>
</dbReference>
<evidence type="ECO:0000313" key="5">
    <source>
        <dbReference type="EMBL" id="GGA55951.1"/>
    </source>
</evidence>
<sequence length="567" mass="62192">MHMSIRKAVLAGVAIAFAAIVPVQAAQAQSGMLSLRKPSPVGSYLAGVAALENLDGNRAARYFMDAASEEWDNPVYVSRAFLSYLVAGKVSDAATLAHHLLDLEPNDELARLTLGTVALKQRRYSSAEQTLSRISDGSLIGLTGGILRAWAQAGNGNPSAALATLDALGDSGFADFLVFHRALVADVGGLRGQALDYAREAYEMDPFVTRIAEAYVRILANAGRFEEAQIVLDEYAAEGIAHPLVDSLRAPVAAGRRPGLFANSVQSGATEMFHGLGTALARDGSLELGVVFLQLALYLDPEASVVAMTLGELFASAGRYSEADAVYGKIPSSSPLSTSALIRLAESRDAQDDREGAISRLRNIVNSNPDNVEAWGALGDVLRYDERWEEAADAYTQLINTIETDRPRDWRYYYVRGIAYERAGHWENAEPDFKRALELNPDQPQVLNYLGYSWVDMGMNLEPALEMIERAVELRPRDGYIIDSLGWAFFRLGRVDEAIAELERALQYLPNDPEINDHLGDAYWVAGRHREAMFQWRIAIAVDERGEVTERARPKLTEGLVDMPEIQ</sequence>
<keyword evidence="2 3" id="KW-0802">TPR repeat</keyword>
<name>A0A916RJE3_9HYPH</name>
<dbReference type="AlphaFoldDB" id="A0A916RJE3"/>
<dbReference type="Pfam" id="PF13414">
    <property type="entry name" value="TPR_11"/>
    <property type="match status" value="1"/>
</dbReference>
<dbReference type="Gene3D" id="1.25.40.10">
    <property type="entry name" value="Tetratricopeptide repeat domain"/>
    <property type="match status" value="2"/>
</dbReference>
<feature type="repeat" description="TPR" evidence="3">
    <location>
        <begin position="410"/>
        <end position="443"/>
    </location>
</feature>
<organism evidence="5 6">
    <name type="scientific">Pelagibacterium lentulum</name>
    <dbReference type="NCBI Taxonomy" id="2029865"/>
    <lineage>
        <taxon>Bacteria</taxon>
        <taxon>Pseudomonadati</taxon>
        <taxon>Pseudomonadota</taxon>
        <taxon>Alphaproteobacteria</taxon>
        <taxon>Hyphomicrobiales</taxon>
        <taxon>Devosiaceae</taxon>
        <taxon>Pelagibacterium</taxon>
    </lineage>
</organism>
<comment type="caution">
    <text evidence="5">The sequence shown here is derived from an EMBL/GenBank/DDBJ whole genome shotgun (WGS) entry which is preliminary data.</text>
</comment>
<evidence type="ECO:0000256" key="3">
    <source>
        <dbReference type="PROSITE-ProRule" id="PRU00339"/>
    </source>
</evidence>
<dbReference type="Proteomes" id="UP000596977">
    <property type="component" value="Unassembled WGS sequence"/>
</dbReference>
<dbReference type="Pfam" id="PF13432">
    <property type="entry name" value="TPR_16"/>
    <property type="match status" value="1"/>
</dbReference>
<dbReference type="PANTHER" id="PTHR44943:SF8">
    <property type="entry name" value="TPR REPEAT-CONTAINING PROTEIN MJ0263"/>
    <property type="match status" value="1"/>
</dbReference>
<gene>
    <name evidence="5" type="ORF">GCM10011499_27610</name>
</gene>
<evidence type="ECO:0008006" key="7">
    <source>
        <dbReference type="Google" id="ProtNLM"/>
    </source>
</evidence>
<evidence type="ECO:0000256" key="1">
    <source>
        <dbReference type="ARBA" id="ARBA00022737"/>
    </source>
</evidence>
<keyword evidence="4" id="KW-0732">Signal</keyword>
<feature type="repeat" description="TPR" evidence="3">
    <location>
        <begin position="479"/>
        <end position="512"/>
    </location>
</feature>
<evidence type="ECO:0000313" key="6">
    <source>
        <dbReference type="Proteomes" id="UP000596977"/>
    </source>
</evidence>